<accession>A0ACB6Z2M5</accession>
<evidence type="ECO:0000313" key="2">
    <source>
        <dbReference type="Proteomes" id="UP000886501"/>
    </source>
</evidence>
<comment type="caution">
    <text evidence="1">The sequence shown here is derived from an EMBL/GenBank/DDBJ whole genome shotgun (WGS) entry which is preliminary data.</text>
</comment>
<gene>
    <name evidence="1" type="ORF">BDM02DRAFT_3103934</name>
</gene>
<dbReference type="Proteomes" id="UP000886501">
    <property type="component" value="Unassembled WGS sequence"/>
</dbReference>
<reference evidence="1" key="1">
    <citation type="submission" date="2019-10" db="EMBL/GenBank/DDBJ databases">
        <authorList>
            <consortium name="DOE Joint Genome Institute"/>
            <person name="Kuo A."/>
            <person name="Miyauchi S."/>
            <person name="Kiss E."/>
            <person name="Drula E."/>
            <person name="Kohler A."/>
            <person name="Sanchez-Garcia M."/>
            <person name="Andreopoulos B."/>
            <person name="Barry K.W."/>
            <person name="Bonito G."/>
            <person name="Buee M."/>
            <person name="Carver A."/>
            <person name="Chen C."/>
            <person name="Cichocki N."/>
            <person name="Clum A."/>
            <person name="Culley D."/>
            <person name="Crous P.W."/>
            <person name="Fauchery L."/>
            <person name="Girlanda M."/>
            <person name="Hayes R."/>
            <person name="Keri Z."/>
            <person name="Labutti K."/>
            <person name="Lipzen A."/>
            <person name="Lombard V."/>
            <person name="Magnuson J."/>
            <person name="Maillard F."/>
            <person name="Morin E."/>
            <person name="Murat C."/>
            <person name="Nolan M."/>
            <person name="Ohm R."/>
            <person name="Pangilinan J."/>
            <person name="Pereira M."/>
            <person name="Perotto S."/>
            <person name="Peter M."/>
            <person name="Riley R."/>
            <person name="Sitrit Y."/>
            <person name="Stielow B."/>
            <person name="Szollosi G."/>
            <person name="Zifcakova L."/>
            <person name="Stursova M."/>
            <person name="Spatafora J.W."/>
            <person name="Tedersoo L."/>
            <person name="Vaario L.-M."/>
            <person name="Yamada A."/>
            <person name="Yan M."/>
            <person name="Wang P."/>
            <person name="Xu J."/>
            <person name="Bruns T."/>
            <person name="Baldrian P."/>
            <person name="Vilgalys R."/>
            <person name="Henrissat B."/>
            <person name="Grigoriev I.V."/>
            <person name="Hibbett D."/>
            <person name="Nagy L.G."/>
            <person name="Martin F.M."/>
        </authorList>
    </citation>
    <scope>NUCLEOTIDE SEQUENCE</scope>
    <source>
        <strain evidence="1">P2</strain>
    </source>
</reference>
<keyword evidence="2" id="KW-1185">Reference proteome</keyword>
<protein>
    <submittedName>
        <fullName evidence="1">Indoleamine 2,3-dioxygenase</fullName>
    </submittedName>
</protein>
<evidence type="ECO:0000313" key="1">
    <source>
        <dbReference type="EMBL" id="KAF9643769.1"/>
    </source>
</evidence>
<proteinExistence type="predicted"/>
<sequence length="470" mass="52851">MLNFDLLSQSQHFLALPRPDVTLGPLPRGLTDTTTLAAHDFDVDNRTGFMPPEPPLGRLPSEWETWEATLDSALAKRLKLYNGPTTTGYDRAESAAWRESVRKLPVLSIDKLNTSEVWLRRAHQVLAWIVQYYIHTHAEDDRPVIPRGITIPLLRVCQQLLLPPIITYSDNVLYNWALIRPRTPPPEQMGFEALLFPLSASSTASAPALDNLKCLMTFTGTRDEEEFYLSSARIEFRGVEALELMRETMDEAFVGDNTALRRITSYLQKLFAVIKDLAQLLAGIRQGCDPEFFYDQIRPWLKGQDSCPAAIEWVFEGIDEDPTFIQPTELSGPSAGQSSLISALDIFLGVSHDKDPTSEQWLRRMRMYMPRHHRNFLRHLENNPRPLKALVEANRDHPGLLDAFNASVESLKELRDTHVRIVAIYIAGPARRATERHGQTGAGGVKGTGGTHAMSFVKSTRNNTTASKLS</sequence>
<name>A0ACB6Z2M5_THEGA</name>
<organism evidence="1 2">
    <name type="scientific">Thelephora ganbajun</name>
    <name type="common">Ganba fungus</name>
    <dbReference type="NCBI Taxonomy" id="370292"/>
    <lineage>
        <taxon>Eukaryota</taxon>
        <taxon>Fungi</taxon>
        <taxon>Dikarya</taxon>
        <taxon>Basidiomycota</taxon>
        <taxon>Agaricomycotina</taxon>
        <taxon>Agaricomycetes</taxon>
        <taxon>Thelephorales</taxon>
        <taxon>Thelephoraceae</taxon>
        <taxon>Thelephora</taxon>
    </lineage>
</organism>
<dbReference type="EMBL" id="MU118189">
    <property type="protein sequence ID" value="KAF9643769.1"/>
    <property type="molecule type" value="Genomic_DNA"/>
</dbReference>
<reference evidence="1" key="2">
    <citation type="journal article" date="2020" name="Nat. Commun.">
        <title>Large-scale genome sequencing of mycorrhizal fungi provides insights into the early evolution of symbiotic traits.</title>
        <authorList>
            <person name="Miyauchi S."/>
            <person name="Kiss E."/>
            <person name="Kuo A."/>
            <person name="Drula E."/>
            <person name="Kohler A."/>
            <person name="Sanchez-Garcia M."/>
            <person name="Morin E."/>
            <person name="Andreopoulos B."/>
            <person name="Barry K.W."/>
            <person name="Bonito G."/>
            <person name="Buee M."/>
            <person name="Carver A."/>
            <person name="Chen C."/>
            <person name="Cichocki N."/>
            <person name="Clum A."/>
            <person name="Culley D."/>
            <person name="Crous P.W."/>
            <person name="Fauchery L."/>
            <person name="Girlanda M."/>
            <person name="Hayes R.D."/>
            <person name="Keri Z."/>
            <person name="LaButti K."/>
            <person name="Lipzen A."/>
            <person name="Lombard V."/>
            <person name="Magnuson J."/>
            <person name="Maillard F."/>
            <person name="Murat C."/>
            <person name="Nolan M."/>
            <person name="Ohm R.A."/>
            <person name="Pangilinan J."/>
            <person name="Pereira M.F."/>
            <person name="Perotto S."/>
            <person name="Peter M."/>
            <person name="Pfister S."/>
            <person name="Riley R."/>
            <person name="Sitrit Y."/>
            <person name="Stielow J.B."/>
            <person name="Szollosi G."/>
            <person name="Zifcakova L."/>
            <person name="Stursova M."/>
            <person name="Spatafora J.W."/>
            <person name="Tedersoo L."/>
            <person name="Vaario L.M."/>
            <person name="Yamada A."/>
            <person name="Yan M."/>
            <person name="Wang P."/>
            <person name="Xu J."/>
            <person name="Bruns T."/>
            <person name="Baldrian P."/>
            <person name="Vilgalys R."/>
            <person name="Dunand C."/>
            <person name="Henrissat B."/>
            <person name="Grigoriev I.V."/>
            <person name="Hibbett D."/>
            <person name="Nagy L.G."/>
            <person name="Martin F.M."/>
        </authorList>
    </citation>
    <scope>NUCLEOTIDE SEQUENCE</scope>
    <source>
        <strain evidence="1">P2</strain>
    </source>
</reference>